<feature type="transmembrane region" description="Helical" evidence="2">
    <location>
        <begin position="56"/>
        <end position="73"/>
    </location>
</feature>
<dbReference type="InterPro" id="IPR057352">
    <property type="entry name" value="TPR_TmcB/C"/>
</dbReference>
<evidence type="ECO:0000256" key="2">
    <source>
        <dbReference type="SAM" id="Phobius"/>
    </source>
</evidence>
<evidence type="ECO:0000313" key="5">
    <source>
        <dbReference type="Proteomes" id="UP001162131"/>
    </source>
</evidence>
<evidence type="ECO:0000256" key="1">
    <source>
        <dbReference type="SAM" id="MobiDB-lite"/>
    </source>
</evidence>
<accession>A0AAU9JTA8</accession>
<dbReference type="CDD" id="cd00130">
    <property type="entry name" value="PAS"/>
    <property type="match status" value="1"/>
</dbReference>
<dbReference type="EMBL" id="CAJZBQ010000047">
    <property type="protein sequence ID" value="CAG9329238.1"/>
    <property type="molecule type" value="Genomic_DNA"/>
</dbReference>
<organism evidence="4 5">
    <name type="scientific">Blepharisma stoltei</name>
    <dbReference type="NCBI Taxonomy" id="1481888"/>
    <lineage>
        <taxon>Eukaryota</taxon>
        <taxon>Sar</taxon>
        <taxon>Alveolata</taxon>
        <taxon>Ciliophora</taxon>
        <taxon>Postciliodesmatophora</taxon>
        <taxon>Heterotrichea</taxon>
        <taxon>Heterotrichida</taxon>
        <taxon>Blepharismidae</taxon>
        <taxon>Blepharisma</taxon>
    </lineage>
</organism>
<feature type="transmembrane region" description="Helical" evidence="2">
    <location>
        <begin position="1338"/>
        <end position="1363"/>
    </location>
</feature>
<dbReference type="PROSITE" id="PS50112">
    <property type="entry name" value="PAS"/>
    <property type="match status" value="1"/>
</dbReference>
<sequence length="1383" mass="161353">MLEMNEEGDEISDHKQKFWKIKEEKSIRDPIFKLYSRLYYKKYYEDNNIVRQKIEFIFRNTVWCLQMISLLWIPDLSIKDWSENMAIWEAIGYFKLDNTCSELGLVNECLLISILSTFIASLAIMILGFLIYRCYNLPDFIFGIVKFCFYLWTSFLIIPSMELLTIFLKYNFTTQEYVTEYNNDHNDIKIYEISAAYQVLIVFTMIINLPLLLFHEAFSGEIRHFISNKNINAKAHSKIDRNIAIFTYFFPVIYVVFAQDYIIYLQILVLFISGLLAIETRMYLPYFSLYSNYIAILRLFIIAFVSFSFILGYLADNSLAISFIAILLGPLLGAFIIRFVPNLLNKANIPDNLTGIISQYDLEKSFRSALCKNDIENKGQIVYMFEAFFIENVLNRGKLQIIWITNYCFYTLKDESLAKIKLSKAKSVFDWGLETNYQEYLCSQDISASCVGENTQFSNYFQKLNVIKKEDKKMCLNSIKFLNEMVSPSPDLKKLKRHLTVVYDKILLLNKEYSQLTAKYPNMRESLSLYASYTRNIIYDVEKSTLLDYKLKSLDKFIVTSITDSKDFSYFNVNNAILMFSTEEENFGYCLFGNEKAAEIFKLPLSEVIGNNVLNFIHPHYRDEVKKVASSYIWYTSSSEINFVEGFFWHAPSAGLLECVGKIVITSMNTLFVGLIVFKLKPVNHQIAWLTENREICCYTDNFPKTMKKTHTNLIGCTISNLFSDLREDLQLFTPYNLSNFEKETAIIMGYYNFYTMKMPYAILTDDNEEIKKWKNEAFGYQSYLESPQDNDSLCLISSMANTFLNCDSQLPEDIYLDSKANLFQPNANEECWSDPNDKESLEKADDDKSNKSEYSFQSRYTDTIRKSSRSTNVLHVAFGFTYLVILSVSSAVLFYAYYNINLISNIDLSIAMGKAGVNFQTIGIISKTLWFLSYFGSTYLPAESAYWKDLNTVLAELEEVSSNLTSNFENWNFCSSRSILSDESIELLYNGDKIYKKKANLLGATTEFIKNINGFSRKLNNSESVWNEVTFLLLNGYGEAFQYCNRSLFNIVECQKSMVDDFKYKIYSLLAMCPAVLVICICLLLPFYYSVVKIENTLWNTLRSRSYANYSELKQNLIERLKNVHSEPEIMAFDQKLSKDPKIFKSLWKYIWRACLLLIIVVIFSLINITYLYDKCADYLYYRPMLIRELINQQMLYTSLDIWSTESSWDSTGYLTAFFFPTMYPFGRSVVKFEDVISKIGNSDKLIKSGYFSSILSKKFWEIYYENNNDYISEFFAFGVYSSKKILEFDGYLTTTATVSMDQWLYMMSISRELNSYYKIIVDEIDDYSKELIDDQITIIIATLAIFIFCLFVLYFGFYLTFFRSEKQYLLKIDSIIKILPQ</sequence>
<dbReference type="InterPro" id="IPR000014">
    <property type="entry name" value="PAS"/>
</dbReference>
<reference evidence="4" key="1">
    <citation type="submission" date="2021-09" db="EMBL/GenBank/DDBJ databases">
        <authorList>
            <consortium name="AG Swart"/>
            <person name="Singh M."/>
            <person name="Singh A."/>
            <person name="Seah K."/>
            <person name="Emmerich C."/>
        </authorList>
    </citation>
    <scope>NUCLEOTIDE SEQUENCE</scope>
    <source>
        <strain evidence="4">ATCC30299</strain>
    </source>
</reference>
<protein>
    <recommendedName>
        <fullName evidence="3">PAS domain-containing protein</fullName>
    </recommendedName>
</protein>
<feature type="transmembrane region" description="Helical" evidence="2">
    <location>
        <begin position="874"/>
        <end position="898"/>
    </location>
</feature>
<keyword evidence="5" id="KW-1185">Reference proteome</keyword>
<feature type="transmembrane region" description="Helical" evidence="2">
    <location>
        <begin position="263"/>
        <end position="284"/>
    </location>
</feature>
<dbReference type="Proteomes" id="UP001162131">
    <property type="component" value="Unassembled WGS sequence"/>
</dbReference>
<feature type="transmembrane region" description="Helical" evidence="2">
    <location>
        <begin position="239"/>
        <end position="257"/>
    </location>
</feature>
<dbReference type="Pfam" id="PF25474">
    <property type="entry name" value="TPR_TmcB"/>
    <property type="match status" value="1"/>
</dbReference>
<evidence type="ECO:0000313" key="4">
    <source>
        <dbReference type="EMBL" id="CAG9329238.1"/>
    </source>
</evidence>
<feature type="transmembrane region" description="Helical" evidence="2">
    <location>
        <begin position="918"/>
        <end position="941"/>
    </location>
</feature>
<keyword evidence="2" id="KW-1133">Transmembrane helix</keyword>
<feature type="domain" description="PAS" evidence="3">
    <location>
        <begin position="588"/>
        <end position="627"/>
    </location>
</feature>
<keyword evidence="2" id="KW-0472">Membrane</keyword>
<feature type="transmembrane region" description="Helical" evidence="2">
    <location>
        <begin position="320"/>
        <end position="340"/>
    </location>
</feature>
<feature type="transmembrane region" description="Helical" evidence="2">
    <location>
        <begin position="195"/>
        <end position="218"/>
    </location>
</feature>
<feature type="transmembrane region" description="Helical" evidence="2">
    <location>
        <begin position="147"/>
        <end position="168"/>
    </location>
</feature>
<feature type="region of interest" description="Disordered" evidence="1">
    <location>
        <begin position="828"/>
        <end position="851"/>
    </location>
</feature>
<feature type="transmembrane region" description="Helical" evidence="2">
    <location>
        <begin position="1067"/>
        <end position="1090"/>
    </location>
</feature>
<feature type="transmembrane region" description="Helical" evidence="2">
    <location>
        <begin position="111"/>
        <end position="135"/>
    </location>
</feature>
<evidence type="ECO:0000259" key="3">
    <source>
        <dbReference type="PROSITE" id="PS50112"/>
    </source>
</evidence>
<gene>
    <name evidence="4" type="ORF">BSTOLATCC_MIC48064</name>
</gene>
<feature type="transmembrane region" description="Helical" evidence="2">
    <location>
        <begin position="1151"/>
        <end position="1174"/>
    </location>
</feature>
<proteinExistence type="predicted"/>
<comment type="caution">
    <text evidence="4">The sequence shown here is derived from an EMBL/GenBank/DDBJ whole genome shotgun (WGS) entry which is preliminary data.</text>
</comment>
<name>A0AAU9JTA8_9CILI</name>
<keyword evidence="2" id="KW-0812">Transmembrane</keyword>
<feature type="compositionally biased region" description="Basic and acidic residues" evidence="1">
    <location>
        <begin position="836"/>
        <end position="851"/>
    </location>
</feature>
<feature type="transmembrane region" description="Helical" evidence="2">
    <location>
        <begin position="296"/>
        <end position="314"/>
    </location>
</feature>